<dbReference type="AlphaFoldDB" id="A0A419W579"/>
<dbReference type="GO" id="GO:0009279">
    <property type="term" value="C:cell outer membrane"/>
    <property type="evidence" value="ECO:0007669"/>
    <property type="project" value="UniProtKB-SubCell"/>
</dbReference>
<keyword evidence="4" id="KW-0410">Iron transport</keyword>
<dbReference type="NCBIfam" id="TIGR04057">
    <property type="entry name" value="SusC_RagA_signa"/>
    <property type="match status" value="1"/>
</dbReference>
<evidence type="ECO:0000256" key="2">
    <source>
        <dbReference type="ARBA" id="ARBA00022448"/>
    </source>
</evidence>
<dbReference type="InterPro" id="IPR036942">
    <property type="entry name" value="Beta-barrel_TonB_sf"/>
</dbReference>
<evidence type="ECO:0000259" key="12">
    <source>
        <dbReference type="SMART" id="SM00965"/>
    </source>
</evidence>
<keyword evidence="3 10" id="KW-1134">Transmembrane beta strand</keyword>
<evidence type="ECO:0000256" key="6">
    <source>
        <dbReference type="ARBA" id="ARBA00023004"/>
    </source>
</evidence>
<accession>A0A419W579</accession>
<evidence type="ECO:0000256" key="9">
    <source>
        <dbReference type="ARBA" id="ARBA00023237"/>
    </source>
</evidence>
<dbReference type="EMBL" id="RAPN01000001">
    <property type="protein sequence ID" value="RKD90619.1"/>
    <property type="molecule type" value="Genomic_DNA"/>
</dbReference>
<evidence type="ECO:0000256" key="3">
    <source>
        <dbReference type="ARBA" id="ARBA00022452"/>
    </source>
</evidence>
<keyword evidence="8 10" id="KW-0472">Membrane</keyword>
<keyword evidence="7 11" id="KW-0798">TonB box</keyword>
<comment type="similarity">
    <text evidence="10 11">Belongs to the TonB-dependent receptor family.</text>
</comment>
<dbReference type="Pfam" id="PF00593">
    <property type="entry name" value="TonB_dep_Rec_b-barrel"/>
    <property type="match status" value="1"/>
</dbReference>
<dbReference type="NCBIfam" id="TIGR04056">
    <property type="entry name" value="OMP_RagA_SusC"/>
    <property type="match status" value="1"/>
</dbReference>
<dbReference type="SUPFAM" id="SSF56935">
    <property type="entry name" value="Porins"/>
    <property type="match status" value="1"/>
</dbReference>
<name>A0A419W579_9BACT</name>
<keyword evidence="5 10" id="KW-0812">Transmembrane</keyword>
<keyword evidence="9 10" id="KW-0998">Cell outer membrane</keyword>
<dbReference type="SMART" id="SM00965">
    <property type="entry name" value="STN"/>
    <property type="match status" value="1"/>
</dbReference>
<dbReference type="GO" id="GO:0006826">
    <property type="term" value="P:iron ion transport"/>
    <property type="evidence" value="ECO:0007669"/>
    <property type="project" value="UniProtKB-KW"/>
</dbReference>
<dbReference type="Pfam" id="PF07715">
    <property type="entry name" value="Plug"/>
    <property type="match status" value="1"/>
</dbReference>
<dbReference type="FunFam" id="2.60.40.1120:FF:000003">
    <property type="entry name" value="Outer membrane protein Omp121"/>
    <property type="match status" value="1"/>
</dbReference>
<dbReference type="InterPro" id="IPR008969">
    <property type="entry name" value="CarboxyPept-like_regulatory"/>
</dbReference>
<keyword evidence="6" id="KW-0408">Iron</keyword>
<keyword evidence="4" id="KW-0406">Ion transport</keyword>
<dbReference type="InterPro" id="IPR037066">
    <property type="entry name" value="Plug_dom_sf"/>
</dbReference>
<protein>
    <submittedName>
        <fullName evidence="13">TonB-linked SusC/RagA family outer membrane protein</fullName>
    </submittedName>
</protein>
<dbReference type="Pfam" id="PF13715">
    <property type="entry name" value="CarbopepD_reg_2"/>
    <property type="match status" value="1"/>
</dbReference>
<dbReference type="InterPro" id="IPR018247">
    <property type="entry name" value="EF_Hand_1_Ca_BS"/>
</dbReference>
<dbReference type="PROSITE" id="PS00018">
    <property type="entry name" value="EF_HAND_1"/>
    <property type="match status" value="1"/>
</dbReference>
<dbReference type="InterPro" id="IPR012910">
    <property type="entry name" value="Plug_dom"/>
</dbReference>
<dbReference type="InterPro" id="IPR000531">
    <property type="entry name" value="Beta-barrel_TonB"/>
</dbReference>
<dbReference type="Gene3D" id="2.60.40.1120">
    <property type="entry name" value="Carboxypeptidase-like, regulatory domain"/>
    <property type="match status" value="1"/>
</dbReference>
<reference evidence="13 14" key="1">
    <citation type="submission" date="2018-09" db="EMBL/GenBank/DDBJ databases">
        <title>Genomic Encyclopedia of Archaeal and Bacterial Type Strains, Phase II (KMG-II): from individual species to whole genera.</title>
        <authorList>
            <person name="Goeker M."/>
        </authorList>
    </citation>
    <scope>NUCLEOTIDE SEQUENCE [LARGE SCALE GENOMIC DNA]</scope>
    <source>
        <strain evidence="13 14">DSM 27148</strain>
    </source>
</reference>
<sequence length="1148" mass="126986">MKKNHEFQEFYTSWLKKLWLMLRLSVLLILFASISVTASVYSQNAKLTLRMKDSKISDVFNSIEEKTGYYFFYNRDLFDDSRVVSVDVENESVNAILDEILTEAGVTYRIVDRNILIEAGKSTGESVQQQLTVKGTVTDASGAPLPGVTVIVKGSTEGTITDFDGNYTVKDVSSDAILVFSFVGMHAQEIPVAGKSVINVELEEESIGLDEVVAIGYGTVKKSNLTSSISKITNEALESRPVTNVSEAFQGQLAGVNAQATGGGIPGQDLTIRIRGVNTINGSSSPLYVIDGVPRDDMNGVNPSDIATIQVLKDASATSIYGSRGANGVILIETKTGTGKPTVTFDAYYGFQTPEKKLDLMTGPEWVAYQMYLRNAQYIRAGGSMDDPMSSRPSAYQIPTFWNTTTDFTDWQSEILRTAPIQNYEASASASGDIGSIFMSIGYMNQEGIIKSTEFDRYNIRLNGTLKITDNFKVGTNISFSDASQGLGSANLGDRQGKDSPVHHALMMSPLVTPGTTVRTAENNYTGVPTSTETSDDWGATWIDPLAQLKQTTDETNTTRIQAALWGEWKILKALTYKMQYSKSYDGITYEYFQPASVNRSAYMSSGNSYSSTTNDKVFQNTLTFDKQFGNHHLNVLAGQSAEKQEYYLATLEASGWPYETVTTLNQASTAVTATTEKTTYTNASFFGRVSYDFMEKYLFTASVRHDGSSRFGADAKWGTFPSFSAGWKLNEEGFMEDVDWVDLLKVRASYGTSGNDRIGDYEYMSQLGSYYSAYGETKQSGTAAANVANPDLKWEQTGSTDIGFDLSAFNNRLQFNFDYYRNITKNLLFDVPIPYTTGFSSTLTNIGKIRNSGWEVDVTSHNIDRAFKWDTNLNLSHNSNEVLEMGANTTQIISSINGGQFITKVGGQVSQFYILPTDGFLSTSDFDSDGNALVPILAGEEDGNFKYVDTNEDGSINSEDFIPYGSNLPDLTWGLTNKFSYKNFELSVLLQGQYGGEIYFLGARHIDAGYFGRTSYARWVRTYKPEYLQPAIPTEYAEAHGIDMSWDGKTQNFFNWADDTNSRVYDATYVRIKNITLSYNMPAKVLKSLKVNSLKVYGSVDNVYTFSDYPGYTPETSSYGNGTTQLGVDYSTYPLSRRYTLGVNLIF</sequence>
<comment type="subcellular location">
    <subcellularLocation>
        <location evidence="1 10">Cell outer membrane</location>
        <topology evidence="1 10">Multi-pass membrane protein</topology>
    </subcellularLocation>
</comment>
<evidence type="ECO:0000313" key="13">
    <source>
        <dbReference type="EMBL" id="RKD90619.1"/>
    </source>
</evidence>
<evidence type="ECO:0000256" key="5">
    <source>
        <dbReference type="ARBA" id="ARBA00022692"/>
    </source>
</evidence>
<evidence type="ECO:0000256" key="7">
    <source>
        <dbReference type="ARBA" id="ARBA00023077"/>
    </source>
</evidence>
<comment type="caution">
    <text evidence="13">The sequence shown here is derived from an EMBL/GenBank/DDBJ whole genome shotgun (WGS) entry which is preliminary data.</text>
</comment>
<dbReference type="Gene3D" id="2.170.130.10">
    <property type="entry name" value="TonB-dependent receptor, plug domain"/>
    <property type="match status" value="1"/>
</dbReference>
<dbReference type="Pfam" id="PF07660">
    <property type="entry name" value="STN"/>
    <property type="match status" value="1"/>
</dbReference>
<evidence type="ECO:0000256" key="4">
    <source>
        <dbReference type="ARBA" id="ARBA00022496"/>
    </source>
</evidence>
<evidence type="ECO:0000313" key="14">
    <source>
        <dbReference type="Proteomes" id="UP000283387"/>
    </source>
</evidence>
<proteinExistence type="inferred from homology"/>
<dbReference type="InterPro" id="IPR011662">
    <property type="entry name" value="Secretin/TonB_short_N"/>
</dbReference>
<feature type="domain" description="Secretin/TonB short N-terminal" evidence="12">
    <location>
        <begin position="69"/>
        <end position="120"/>
    </location>
</feature>
<organism evidence="13 14">
    <name type="scientific">Mangrovibacterium diazotrophicum</name>
    <dbReference type="NCBI Taxonomy" id="1261403"/>
    <lineage>
        <taxon>Bacteria</taxon>
        <taxon>Pseudomonadati</taxon>
        <taxon>Bacteroidota</taxon>
        <taxon>Bacteroidia</taxon>
        <taxon>Marinilabiliales</taxon>
        <taxon>Prolixibacteraceae</taxon>
        <taxon>Mangrovibacterium</taxon>
    </lineage>
</organism>
<keyword evidence="14" id="KW-1185">Reference proteome</keyword>
<dbReference type="InterPro" id="IPR023996">
    <property type="entry name" value="TonB-dep_OMP_SusC/RagA"/>
</dbReference>
<dbReference type="InterPro" id="IPR023997">
    <property type="entry name" value="TonB-dep_OMP_SusC/RagA_CS"/>
</dbReference>
<dbReference type="Proteomes" id="UP000283387">
    <property type="component" value="Unassembled WGS sequence"/>
</dbReference>
<evidence type="ECO:0000256" key="11">
    <source>
        <dbReference type="RuleBase" id="RU003357"/>
    </source>
</evidence>
<gene>
    <name evidence="13" type="ORF">BC643_0960</name>
</gene>
<evidence type="ECO:0000256" key="1">
    <source>
        <dbReference type="ARBA" id="ARBA00004571"/>
    </source>
</evidence>
<evidence type="ECO:0000256" key="8">
    <source>
        <dbReference type="ARBA" id="ARBA00023136"/>
    </source>
</evidence>
<dbReference type="PROSITE" id="PS52016">
    <property type="entry name" value="TONB_DEPENDENT_REC_3"/>
    <property type="match status" value="1"/>
</dbReference>
<dbReference type="InterPro" id="IPR039426">
    <property type="entry name" value="TonB-dep_rcpt-like"/>
</dbReference>
<dbReference type="SUPFAM" id="SSF49464">
    <property type="entry name" value="Carboxypeptidase regulatory domain-like"/>
    <property type="match status" value="1"/>
</dbReference>
<dbReference type="Gene3D" id="2.40.170.20">
    <property type="entry name" value="TonB-dependent receptor, beta-barrel domain"/>
    <property type="match status" value="1"/>
</dbReference>
<keyword evidence="2 10" id="KW-0813">Transport</keyword>
<evidence type="ECO:0000256" key="10">
    <source>
        <dbReference type="PROSITE-ProRule" id="PRU01360"/>
    </source>
</evidence>